<evidence type="ECO:0000313" key="2">
    <source>
        <dbReference type="EMBL" id="GAA4192374.1"/>
    </source>
</evidence>
<feature type="transmembrane region" description="Helical" evidence="1">
    <location>
        <begin position="274"/>
        <end position="293"/>
    </location>
</feature>
<keyword evidence="1" id="KW-0472">Membrane</keyword>
<name>A0ABP8AWU1_9MICO</name>
<dbReference type="PANTHER" id="PTHR37305">
    <property type="entry name" value="INTEGRAL MEMBRANE PROTEIN-RELATED"/>
    <property type="match status" value="1"/>
</dbReference>
<feature type="transmembrane region" description="Helical" evidence="1">
    <location>
        <begin position="169"/>
        <end position="193"/>
    </location>
</feature>
<protein>
    <submittedName>
        <fullName evidence="2">ABC transporter permease subunit</fullName>
    </submittedName>
</protein>
<proteinExistence type="predicted"/>
<feature type="transmembrane region" description="Helical" evidence="1">
    <location>
        <begin position="200"/>
        <end position="221"/>
    </location>
</feature>
<sequence length="298" mass="30461">MTTATAPAPHAGLEGIRLSFPRLVRSEWIKLRSIRSTVWCFALLFVLNIGFPLLIASVGSFGDAQNPHLSGDTAGAIGVQVITLGVNFTSLIVGVLGVLIISGEYATGMIRGTFTADPGRLGAVFAKAIVLAVAAFVVSAISTWVAALIVHPILSGKGVDFDLGDSKVFLPLLGSSVYVTLIALFAFGVGMIVRTTAGGIAITLGLLLVVPIIFSIVGGLVDANWPANINAFLPSNAGGQLFAFASDTSGAATGGAQVDQASSSDVVTLNGWEGFGVLGAEVLAVGIAALVLIKRRDA</sequence>
<evidence type="ECO:0000256" key="1">
    <source>
        <dbReference type="SAM" id="Phobius"/>
    </source>
</evidence>
<dbReference type="EMBL" id="BAABBX010000016">
    <property type="protein sequence ID" value="GAA4192374.1"/>
    <property type="molecule type" value="Genomic_DNA"/>
</dbReference>
<comment type="caution">
    <text evidence="2">The sequence shown here is derived from an EMBL/GenBank/DDBJ whole genome shotgun (WGS) entry which is preliminary data.</text>
</comment>
<feature type="transmembrane region" description="Helical" evidence="1">
    <location>
        <begin position="81"/>
        <end position="103"/>
    </location>
</feature>
<feature type="transmembrane region" description="Helical" evidence="1">
    <location>
        <begin position="38"/>
        <end position="61"/>
    </location>
</feature>
<gene>
    <name evidence="2" type="ORF">GCM10022288_24510</name>
</gene>
<evidence type="ECO:0000313" key="3">
    <source>
        <dbReference type="Proteomes" id="UP001500213"/>
    </source>
</evidence>
<reference evidence="3" key="1">
    <citation type="journal article" date="2019" name="Int. J. Syst. Evol. Microbiol.">
        <title>The Global Catalogue of Microorganisms (GCM) 10K type strain sequencing project: providing services to taxonomists for standard genome sequencing and annotation.</title>
        <authorList>
            <consortium name="The Broad Institute Genomics Platform"/>
            <consortium name="The Broad Institute Genome Sequencing Center for Infectious Disease"/>
            <person name="Wu L."/>
            <person name="Ma J."/>
        </authorList>
    </citation>
    <scope>NUCLEOTIDE SEQUENCE [LARGE SCALE GENOMIC DNA]</scope>
    <source>
        <strain evidence="3">JCM 17593</strain>
    </source>
</reference>
<dbReference type="Pfam" id="PF12730">
    <property type="entry name" value="ABC2_membrane_4"/>
    <property type="match status" value="1"/>
</dbReference>
<keyword evidence="3" id="KW-1185">Reference proteome</keyword>
<organism evidence="2 3">
    <name type="scientific">Gryllotalpicola kribbensis</name>
    <dbReference type="NCBI Taxonomy" id="993084"/>
    <lineage>
        <taxon>Bacteria</taxon>
        <taxon>Bacillati</taxon>
        <taxon>Actinomycetota</taxon>
        <taxon>Actinomycetes</taxon>
        <taxon>Micrococcales</taxon>
        <taxon>Microbacteriaceae</taxon>
        <taxon>Gryllotalpicola</taxon>
    </lineage>
</organism>
<keyword evidence="1" id="KW-0812">Transmembrane</keyword>
<keyword evidence="1" id="KW-1133">Transmembrane helix</keyword>
<dbReference type="PANTHER" id="PTHR37305:SF1">
    <property type="entry name" value="MEMBRANE PROTEIN"/>
    <property type="match status" value="1"/>
</dbReference>
<dbReference type="RefSeq" id="WP_344777321.1">
    <property type="nucleotide sequence ID" value="NZ_BAABBX010000016.1"/>
</dbReference>
<feature type="transmembrane region" description="Helical" evidence="1">
    <location>
        <begin position="124"/>
        <end position="149"/>
    </location>
</feature>
<accession>A0ABP8AWU1</accession>
<dbReference type="Proteomes" id="UP001500213">
    <property type="component" value="Unassembled WGS sequence"/>
</dbReference>